<reference evidence="1" key="1">
    <citation type="submission" date="2023-04" db="EMBL/GenBank/DDBJ databases">
        <title>Draft Genome sequencing of Naganishia species isolated from polar environments using Oxford Nanopore Technology.</title>
        <authorList>
            <person name="Leo P."/>
            <person name="Venkateswaran K."/>
        </authorList>
    </citation>
    <scope>NUCLEOTIDE SEQUENCE</scope>
    <source>
        <strain evidence="1">MNA-CCFEE 5261</strain>
    </source>
</reference>
<evidence type="ECO:0000313" key="1">
    <source>
        <dbReference type="EMBL" id="KAJ9096177.1"/>
    </source>
</evidence>
<protein>
    <submittedName>
        <fullName evidence="1">Uncharacterized protein</fullName>
    </submittedName>
</protein>
<name>A0ACC2VB30_9TREE</name>
<accession>A0ACC2VB30</accession>
<evidence type="ECO:0000313" key="2">
    <source>
        <dbReference type="Proteomes" id="UP001241377"/>
    </source>
</evidence>
<proteinExistence type="predicted"/>
<dbReference type="Proteomes" id="UP001241377">
    <property type="component" value="Unassembled WGS sequence"/>
</dbReference>
<comment type="caution">
    <text evidence="1">The sequence shown here is derived from an EMBL/GenBank/DDBJ whole genome shotgun (WGS) entry which is preliminary data.</text>
</comment>
<dbReference type="EMBL" id="JASBWR010000095">
    <property type="protein sequence ID" value="KAJ9096177.1"/>
    <property type="molecule type" value="Genomic_DNA"/>
</dbReference>
<organism evidence="1 2">
    <name type="scientific">Naganishia cerealis</name>
    <dbReference type="NCBI Taxonomy" id="610337"/>
    <lineage>
        <taxon>Eukaryota</taxon>
        <taxon>Fungi</taxon>
        <taxon>Dikarya</taxon>
        <taxon>Basidiomycota</taxon>
        <taxon>Agaricomycotina</taxon>
        <taxon>Tremellomycetes</taxon>
        <taxon>Filobasidiales</taxon>
        <taxon>Filobasidiaceae</taxon>
        <taxon>Naganishia</taxon>
    </lineage>
</organism>
<keyword evidence="2" id="KW-1185">Reference proteome</keyword>
<gene>
    <name evidence="1" type="ORF">QFC19_007276</name>
</gene>
<sequence length="1133" mass="129282">MSQASTVCALNDHLPNTVLRLPLKYPSTNKELKSHEYFESQIAYTGCLIATTTHMVDHISWRLNNDLKTITLTPICISNPFQLECRTISLLLPSQVYPHCIDAVYHGEEGGYLVVDVIDENYLWITLRIEMNDFLHNTKNFRPLTLDQFESWGHISVPYSFELRSNPYCLRVLDERNVVVSLKDGGLLHFQRSSVLADFNVFNCEESAHFHLGGILDGIFKSGRADLTVDGVSSNAAIDATIVPDPSKSLIATLTVSKTIKFWDLKEHSLLRERTIHPQDTNTWLSFGPARYLQCYGNVLGVHSLLQTKHSTSIDFWDVSPLKEDQKSYKILHTVELLSPTINGAPSDSPFSNDIWFIQDFTLKFEKGNFTVLWKSNNSSILTIYDLKNLAENDKPPKLSQWTLSGSETVALTTSFQDTEFFENQIFNTGKYNCLILRTAMNVLREHANLDIVYGGRAIRQLIYETVDTISAMEGVDKKATWLKLISLCDQFRKTGQESLSLAEYTEDFNFESIALQVDAFSLFAKPHDFQVFSVFLEDSEKGKLATILSSLTQKFSNKSRFKICQALLERGQISSSSATELYDEFIQSKVDDTEAIDFQNRLAEVSLKTIREMIFSKTREEDTEMRTASDSSVSPFLRLNAISSLRDIKDAHEKILIDMAIIFLLFDPREETVELLNAIVKKLSSYAMLEHIFCTCFNDQGTELESHSLSKPENSVFWISVADKFPALKQLINGGDMAGAFDYLVEKLDKSYDEVILNVVIELLNRGNGEVVRKNYIKSLNPNRLIDRILIGLVYLLTDDVDNFRATFEDFAETLLLQNEQNKTDAPLEDRLNYKKEVSDLLNAVFASSSNLAAQKSNYYHTLFALAKSQAKVLRHRSHENIISPNSTSSAEGKFIKAALLFEQKAISYLKQVVKSEHLKFNLDDAYLNVYELGLYLQDYKSVYESLQNLSPVADEYDYNYLMKRYLSRLISQGSISTIFPPNDNKLYRDNYLLIDSVLLDLANNELVLASALTFYEYLYSWRLLGSATKVDPTELADKRGAAEALYMFITRFKLEQPDLLSSTSEQSEDIKQYKLKVLELYLMILNCLQSFESIEDQWLVKSQTNDSLAVVKLNEITLEYYNWLKEIKDEL</sequence>